<dbReference type="Proteomes" id="UP001139179">
    <property type="component" value="Unassembled WGS sequence"/>
</dbReference>
<dbReference type="EMBL" id="JAMBOL010000045">
    <property type="protein sequence ID" value="MCM3716594.1"/>
    <property type="molecule type" value="Genomic_DNA"/>
</dbReference>
<organism evidence="1 2">
    <name type="scientific">Halalkalibacter oceani</name>
    <dbReference type="NCBI Taxonomy" id="1653776"/>
    <lineage>
        <taxon>Bacteria</taxon>
        <taxon>Bacillati</taxon>
        <taxon>Bacillota</taxon>
        <taxon>Bacilli</taxon>
        <taxon>Bacillales</taxon>
        <taxon>Bacillaceae</taxon>
        <taxon>Halalkalibacter</taxon>
    </lineage>
</organism>
<evidence type="ECO:0000313" key="2">
    <source>
        <dbReference type="Proteomes" id="UP001139179"/>
    </source>
</evidence>
<keyword evidence="2" id="KW-1185">Reference proteome</keyword>
<sequence>MKQLKQLFRERKVARLMKDIEEDGERVAKAFNMVAFRFIEGRVSEIQSNFYNSAYDHRVQRCYIRHVPPITIDALIKELKELSHKTKAIQLEFDEYNRGNNVEIALYDLHSEGNSLQIFELSESPCSVPLSQRFYSEFIAKLRKIAG</sequence>
<dbReference type="RefSeq" id="WP_251225242.1">
    <property type="nucleotide sequence ID" value="NZ_JAMBOL010000045.1"/>
</dbReference>
<proteinExistence type="predicted"/>
<reference evidence="1" key="1">
    <citation type="submission" date="2022-05" db="EMBL/GenBank/DDBJ databases">
        <title>Comparative Genomics of Spacecraft Associated Microbes.</title>
        <authorList>
            <person name="Tran M.T."/>
            <person name="Wright A."/>
            <person name="Seuylemezian A."/>
            <person name="Eisen J."/>
            <person name="Coil D."/>
        </authorList>
    </citation>
    <scope>NUCLEOTIDE SEQUENCE</scope>
    <source>
        <strain evidence="1">214.1.1</strain>
    </source>
</reference>
<name>A0A9X2DTA9_9BACI</name>
<evidence type="ECO:0000313" key="1">
    <source>
        <dbReference type="EMBL" id="MCM3716594.1"/>
    </source>
</evidence>
<dbReference type="AlphaFoldDB" id="A0A9X2DTA9"/>
<gene>
    <name evidence="1" type="ORF">M3202_21350</name>
</gene>
<comment type="caution">
    <text evidence="1">The sequence shown here is derived from an EMBL/GenBank/DDBJ whole genome shotgun (WGS) entry which is preliminary data.</text>
</comment>
<protein>
    <submittedName>
        <fullName evidence="1">Uncharacterized protein</fullName>
    </submittedName>
</protein>
<accession>A0A9X2DTA9</accession>